<keyword evidence="2" id="KW-1185">Reference proteome</keyword>
<dbReference type="Proteomes" id="UP000432715">
    <property type="component" value="Unassembled WGS sequence"/>
</dbReference>
<protein>
    <submittedName>
        <fullName evidence="1">DUF3419 family protein</fullName>
    </submittedName>
</protein>
<gene>
    <name evidence="1" type="ORF">F8154_10760</name>
</gene>
<dbReference type="Pfam" id="PF11899">
    <property type="entry name" value="DUF3419"/>
    <property type="match status" value="1"/>
</dbReference>
<dbReference type="PANTHER" id="PTHR47473">
    <property type="entry name" value="BTA1P"/>
    <property type="match status" value="1"/>
</dbReference>
<dbReference type="OrthoDB" id="1522784at2"/>
<evidence type="ECO:0000313" key="1">
    <source>
        <dbReference type="EMBL" id="KAB3533474.1"/>
    </source>
</evidence>
<dbReference type="PANTHER" id="PTHR47473:SF1">
    <property type="entry name" value="METHYLTRANSFERASE DOMAIN-CONTAINING PROTEIN"/>
    <property type="match status" value="1"/>
</dbReference>
<sequence length="358" mass="41617">MAVIEGFKNVLNYSTCNEDSLTEIKALDISKSDNVLCITGSGGRVLNLLTQAPQKIVAIDFNPIQNWLLELKIAAIKNLSYYDYRRFIGLDSCSERKEIFYSLRNDLSKDSYSYWEKNIRIVSRGVIYQGHFEKKCKFFSDLLKEAMGDKVDKILSFDDLDAQKEFYKKQWDNSLWQNNINFSVTKAIDPAFYLYVNEEYNFAEYLFNILDKGLKRHLAKENHFLCLLLDGSYSRATKLPLYLQRESFQLMKSNLWRVEIITENVVNYLKGCGENYFNKFSLSDVTGYLSDDNSNSLYKYLINSAADNSRLCGRSLLAKREIPLEYSKNIKRDNEIEEQLEKLDLTIAYKVLVADISM</sequence>
<comment type="caution">
    <text evidence="1">The sequence shown here is derived from an EMBL/GenBank/DDBJ whole genome shotgun (WGS) entry which is preliminary data.</text>
</comment>
<evidence type="ECO:0000313" key="2">
    <source>
        <dbReference type="Proteomes" id="UP000432715"/>
    </source>
</evidence>
<dbReference type="AlphaFoldDB" id="A0A6I0EXB8"/>
<dbReference type="EMBL" id="WBZC01000040">
    <property type="protein sequence ID" value="KAB3533474.1"/>
    <property type="molecule type" value="Genomic_DNA"/>
</dbReference>
<name>A0A6I0EXB8_9FIRM</name>
<organism evidence="1 2">
    <name type="scientific">Alkaliphilus pronyensis</name>
    <dbReference type="NCBI Taxonomy" id="1482732"/>
    <lineage>
        <taxon>Bacteria</taxon>
        <taxon>Bacillati</taxon>
        <taxon>Bacillota</taxon>
        <taxon>Clostridia</taxon>
        <taxon>Peptostreptococcales</taxon>
        <taxon>Natronincolaceae</taxon>
        <taxon>Alkaliphilus</taxon>
    </lineage>
</organism>
<reference evidence="1 2" key="1">
    <citation type="submission" date="2019-10" db="EMBL/GenBank/DDBJ databases">
        <title>Alkaliphilus serpentinus sp. nov. and Alkaliphilus pronyensis sp. nov., two novel anaerobic alkaliphilic species isolated from the serpentinized-hosted hydrothermal field of the Prony Bay (New Caledonia).</title>
        <authorList>
            <person name="Postec A."/>
        </authorList>
    </citation>
    <scope>NUCLEOTIDE SEQUENCE [LARGE SCALE GENOMIC DNA]</scope>
    <source>
        <strain evidence="1 2">LacV</strain>
    </source>
</reference>
<proteinExistence type="predicted"/>
<dbReference type="InterPro" id="IPR021829">
    <property type="entry name" value="DUF3419"/>
</dbReference>
<dbReference type="RefSeq" id="WP_151861618.1">
    <property type="nucleotide sequence ID" value="NZ_WBZC01000040.1"/>
</dbReference>
<accession>A0A6I0EXB8</accession>